<keyword evidence="2" id="KW-1185">Reference proteome</keyword>
<proteinExistence type="predicted"/>
<dbReference type="AlphaFoldDB" id="A0A7X1KXI1"/>
<accession>A0A7X1KXI1</accession>
<dbReference type="EMBL" id="JACMYG010000009">
    <property type="protein sequence ID" value="MBC2690415.1"/>
    <property type="molecule type" value="Genomic_DNA"/>
</dbReference>
<gene>
    <name evidence="1" type="ORF">H7995_11475</name>
</gene>
<reference evidence="1 2" key="1">
    <citation type="submission" date="2020-08" db="EMBL/GenBank/DDBJ databases">
        <title>Pseudomonas sp. nov.</title>
        <authorList>
            <person name="Gieschler S."/>
            <person name="Fiedler G."/>
            <person name="Brinks E."/>
            <person name="Boehnlein C."/>
            <person name="Franz C.M.A.P."/>
            <person name="Kabisch J."/>
        </authorList>
    </citation>
    <scope>NUCLEOTIDE SEQUENCE [LARGE SCALE GENOMIC DNA]</scope>
    <source>
        <strain evidence="1 2">MBT-1</strain>
    </source>
</reference>
<protein>
    <submittedName>
        <fullName evidence="1">Uncharacterized protein</fullName>
    </submittedName>
</protein>
<evidence type="ECO:0000313" key="2">
    <source>
        <dbReference type="Proteomes" id="UP000526003"/>
    </source>
</evidence>
<dbReference type="Proteomes" id="UP000526003">
    <property type="component" value="Unassembled WGS sequence"/>
</dbReference>
<evidence type="ECO:0000313" key="1">
    <source>
        <dbReference type="EMBL" id="MBC2690415.1"/>
    </source>
</evidence>
<organism evidence="1 2">
    <name type="scientific">Pseudomonas kielensis</name>
    <dbReference type="NCBI Taxonomy" id="2762577"/>
    <lineage>
        <taxon>Bacteria</taxon>
        <taxon>Pseudomonadati</taxon>
        <taxon>Pseudomonadota</taxon>
        <taxon>Gammaproteobacteria</taxon>
        <taxon>Pseudomonadales</taxon>
        <taxon>Pseudomonadaceae</taxon>
        <taxon>Pseudomonas</taxon>
    </lineage>
</organism>
<dbReference type="RefSeq" id="WP_166589671.1">
    <property type="nucleotide sequence ID" value="NZ_CP090311.1"/>
</dbReference>
<comment type="caution">
    <text evidence="1">The sequence shown here is derived from an EMBL/GenBank/DDBJ whole genome shotgun (WGS) entry which is preliminary data.</text>
</comment>
<sequence>MPRNSPSLMLEQRLVKRANAGLHCSETSLRLSEDERELILSRYIELYRPEGVEWVERSHRVSVTALLRWIIAQGEALPVEQGQELPARQAMN</sequence>
<name>A0A7X1KXI1_9PSED</name>